<dbReference type="Pfam" id="PF06985">
    <property type="entry name" value="HET"/>
    <property type="match status" value="1"/>
</dbReference>
<sequence length="664" mass="74538">MSNLISLARRKAKSRLCLACGDLEPIDDGHVESRFKAICAAAKKGCESCSLLRHAIHGCLPEAIVADTQSSIVVVVRRSILREFVEIAVRFAESAKTEVLDLFVSPNTFSPWPSIRIGVETSGNTVSLASFRLVEEWLSECLQKHNSCGAKTRPALPTRVLDLFSLGSDLSLCEPQTKDERYACLSHCWGDARTTTTTLGNLEAHKALISFSILPKTFQEAIIFTRKLGIQYLWIDSLCIIQDDEEDWQKESAKMASIYQNSSITIAATGSSGPGDGLFSKHPKTNIRGVFRNGTGYQVHARPVIDHMDGAQFPLLRRGWVYQERLLAPRVLHFGRQELWWECLEMVQCECSGIVKGDRYATGQEKFLTKLTHQSALSNSELAFVSRRWHAIVEEFSQLSLTKSRDKLPALSGIAQQISHMREGTYLAGLWTDTIQTDLLWFRLDPSTAQRTAKWRCPTFSWASHDGPVRYFDAPHVLDSPSLHVLKDMTQPLSASYLEVSKASSRLVSKNSFGEVSAAHLLLKGLLAPIHVFDARTPSVLSTSTQALSRRTSGRRRRGLVRSNFEFRFDDEEPPLKYSFFADFDLHSADPGFAREKYVLLRVAQDSHGDEYALVLKCIELSQGICERVGLFTPKFSRWRSADHSNLYRSNFTKAGKPRELMLV</sequence>
<dbReference type="AlphaFoldDB" id="A0A517L8F6"/>
<protein>
    <recommendedName>
        <fullName evidence="1">Heterokaryon incompatibility domain-containing protein</fullName>
    </recommendedName>
</protein>
<name>A0A517L8F6_9PEZI</name>
<reference evidence="2 3" key="1">
    <citation type="submission" date="2019-07" db="EMBL/GenBank/DDBJ databases">
        <title>Finished genome of Venturia effusa.</title>
        <authorList>
            <person name="Young C.A."/>
            <person name="Cox M.P."/>
            <person name="Ganley A.R.D."/>
            <person name="David W.J."/>
        </authorList>
    </citation>
    <scope>NUCLEOTIDE SEQUENCE [LARGE SCALE GENOMIC DNA]</scope>
    <source>
        <strain evidence="3">albino</strain>
    </source>
</reference>
<feature type="domain" description="Heterokaryon incompatibility" evidence="1">
    <location>
        <begin position="182"/>
        <end position="324"/>
    </location>
</feature>
<dbReference type="OrthoDB" id="5362512at2759"/>
<evidence type="ECO:0000259" key="1">
    <source>
        <dbReference type="Pfam" id="PF06985"/>
    </source>
</evidence>
<proteinExistence type="predicted"/>
<dbReference type="InterPro" id="IPR010730">
    <property type="entry name" value="HET"/>
</dbReference>
<dbReference type="EMBL" id="CP042191">
    <property type="protein sequence ID" value="QDS71923.1"/>
    <property type="molecule type" value="Genomic_DNA"/>
</dbReference>
<dbReference type="STRING" id="50376.A0A517L8F6"/>
<gene>
    <name evidence="2" type="ORF">FKW77_000564</name>
</gene>
<dbReference type="PANTHER" id="PTHR33112:SF9">
    <property type="entry name" value="HETEROKARYON INCOMPATIBILITY DOMAIN-CONTAINING PROTEIN"/>
    <property type="match status" value="1"/>
</dbReference>
<dbReference type="PANTHER" id="PTHR33112">
    <property type="entry name" value="DOMAIN PROTEIN, PUTATIVE-RELATED"/>
    <property type="match status" value="1"/>
</dbReference>
<evidence type="ECO:0000313" key="3">
    <source>
        <dbReference type="Proteomes" id="UP000316270"/>
    </source>
</evidence>
<dbReference type="Proteomes" id="UP000316270">
    <property type="component" value="Chromosome 7"/>
</dbReference>
<accession>A0A517L8F6</accession>
<keyword evidence="3" id="KW-1185">Reference proteome</keyword>
<evidence type="ECO:0000313" key="2">
    <source>
        <dbReference type="EMBL" id="QDS71923.1"/>
    </source>
</evidence>
<organism evidence="2 3">
    <name type="scientific">Venturia effusa</name>
    <dbReference type="NCBI Taxonomy" id="50376"/>
    <lineage>
        <taxon>Eukaryota</taxon>
        <taxon>Fungi</taxon>
        <taxon>Dikarya</taxon>
        <taxon>Ascomycota</taxon>
        <taxon>Pezizomycotina</taxon>
        <taxon>Dothideomycetes</taxon>
        <taxon>Pleosporomycetidae</taxon>
        <taxon>Venturiales</taxon>
        <taxon>Venturiaceae</taxon>
        <taxon>Venturia</taxon>
    </lineage>
</organism>